<proteinExistence type="predicted"/>
<sequence>MGCLEAAIHRMLAYNHLQLYHVPHAYCESFYLKECKIGYRVGG</sequence>
<gene>
    <name evidence="1" type="ORF">APHNP_1213</name>
</gene>
<name>A0A0F3NEJ8_ANAPH</name>
<dbReference type="AlphaFoldDB" id="A0A0F3NEJ8"/>
<comment type="caution">
    <text evidence="1">The sequence shown here is derived from an EMBL/GenBank/DDBJ whole genome shotgun (WGS) entry which is preliminary data.</text>
</comment>
<evidence type="ECO:0000313" key="1">
    <source>
        <dbReference type="EMBL" id="KJV66508.1"/>
    </source>
</evidence>
<dbReference type="EMBL" id="LANW01000001">
    <property type="protein sequence ID" value="KJV66508.1"/>
    <property type="molecule type" value="Genomic_DNA"/>
</dbReference>
<evidence type="ECO:0000313" key="2">
    <source>
        <dbReference type="Proteomes" id="UP000033385"/>
    </source>
</evidence>
<organism evidence="1 2">
    <name type="scientific">Anaplasma phagocytophilum str. ApNP</name>
    <dbReference type="NCBI Taxonomy" id="1359153"/>
    <lineage>
        <taxon>Bacteria</taxon>
        <taxon>Pseudomonadati</taxon>
        <taxon>Pseudomonadota</taxon>
        <taxon>Alphaproteobacteria</taxon>
        <taxon>Rickettsiales</taxon>
        <taxon>Anaplasmataceae</taxon>
        <taxon>Anaplasma</taxon>
        <taxon>phagocytophilum group</taxon>
    </lineage>
</organism>
<accession>A0A0F3NEJ8</accession>
<dbReference type="Proteomes" id="UP000033385">
    <property type="component" value="Unassembled WGS sequence"/>
</dbReference>
<reference evidence="1 2" key="1">
    <citation type="submission" date="2015-01" db="EMBL/GenBank/DDBJ databases">
        <title>Genome Sequencing of Rickettsiales.</title>
        <authorList>
            <person name="Daugherty S.C."/>
            <person name="Su Q."/>
            <person name="Abolude K."/>
            <person name="Beier-Sexton M."/>
            <person name="Carlyon J.A."/>
            <person name="Carter R."/>
            <person name="Day N.P."/>
            <person name="Dumler S.J."/>
            <person name="Dyachenko V."/>
            <person name="Godinez A."/>
            <person name="Kurtti T.J."/>
            <person name="Lichay M."/>
            <person name="Mullins K.E."/>
            <person name="Ott S."/>
            <person name="Pappas-Brown V."/>
            <person name="Paris D.H."/>
            <person name="Patel P."/>
            <person name="Richards A.L."/>
            <person name="Sadzewicz L."/>
            <person name="Sears K."/>
            <person name="Seidman D."/>
            <person name="Sengamalay N."/>
            <person name="Stenos J."/>
            <person name="Tallon L.J."/>
            <person name="Vincent G."/>
            <person name="Fraser C.M."/>
            <person name="Munderloh U."/>
            <person name="Dunning-Hotopp J.C."/>
        </authorList>
    </citation>
    <scope>NUCLEOTIDE SEQUENCE [LARGE SCALE GENOMIC DNA]</scope>
    <source>
        <strain evidence="1 2">ApNP</strain>
    </source>
</reference>
<protein>
    <submittedName>
        <fullName evidence="1">Uncharacterized protein</fullName>
    </submittedName>
</protein>
<dbReference type="PATRIC" id="fig|1359153.3.peg.1246"/>